<feature type="compositionally biased region" description="Low complexity" evidence="1">
    <location>
        <begin position="25"/>
        <end position="37"/>
    </location>
</feature>
<comment type="caution">
    <text evidence="2">The sequence shown here is derived from an EMBL/GenBank/DDBJ whole genome shotgun (WGS) entry which is preliminary data.</text>
</comment>
<name>A0ABR2Z8M7_9AGAR</name>
<feature type="compositionally biased region" description="Low complexity" evidence="1">
    <location>
        <begin position="72"/>
        <end position="83"/>
    </location>
</feature>
<keyword evidence="3" id="KW-1185">Reference proteome</keyword>
<dbReference type="EMBL" id="JBBXMP010000674">
    <property type="protein sequence ID" value="KAL0057138.1"/>
    <property type="molecule type" value="Genomic_DNA"/>
</dbReference>
<reference evidence="2 3" key="1">
    <citation type="submission" date="2024-05" db="EMBL/GenBank/DDBJ databases">
        <title>A draft genome resource for the thread blight pathogen Marasmius tenuissimus strain MS-2.</title>
        <authorList>
            <person name="Yulfo-Soto G.E."/>
            <person name="Baruah I.K."/>
            <person name="Amoako-Attah I."/>
            <person name="Bukari Y."/>
            <person name="Meinhardt L.W."/>
            <person name="Bailey B.A."/>
            <person name="Cohen S.P."/>
        </authorList>
    </citation>
    <scope>NUCLEOTIDE SEQUENCE [LARGE SCALE GENOMIC DNA]</scope>
    <source>
        <strain evidence="2 3">MS-2</strain>
    </source>
</reference>
<feature type="region of interest" description="Disordered" evidence="1">
    <location>
        <begin position="1"/>
        <end position="89"/>
    </location>
</feature>
<feature type="non-terminal residue" evidence="2">
    <location>
        <position position="1"/>
    </location>
</feature>
<protein>
    <submittedName>
        <fullName evidence="2">Uncharacterized protein</fullName>
    </submittedName>
</protein>
<organism evidence="2 3">
    <name type="scientific">Marasmius tenuissimus</name>
    <dbReference type="NCBI Taxonomy" id="585030"/>
    <lineage>
        <taxon>Eukaryota</taxon>
        <taxon>Fungi</taxon>
        <taxon>Dikarya</taxon>
        <taxon>Basidiomycota</taxon>
        <taxon>Agaricomycotina</taxon>
        <taxon>Agaricomycetes</taxon>
        <taxon>Agaricomycetidae</taxon>
        <taxon>Agaricales</taxon>
        <taxon>Marasmiineae</taxon>
        <taxon>Marasmiaceae</taxon>
        <taxon>Marasmius</taxon>
    </lineage>
</organism>
<gene>
    <name evidence="2" type="ORF">AAF712_016233</name>
</gene>
<evidence type="ECO:0000313" key="3">
    <source>
        <dbReference type="Proteomes" id="UP001437256"/>
    </source>
</evidence>
<dbReference type="Proteomes" id="UP001437256">
    <property type="component" value="Unassembled WGS sequence"/>
</dbReference>
<evidence type="ECO:0000313" key="2">
    <source>
        <dbReference type="EMBL" id="KAL0057138.1"/>
    </source>
</evidence>
<evidence type="ECO:0000256" key="1">
    <source>
        <dbReference type="SAM" id="MobiDB-lite"/>
    </source>
</evidence>
<sequence length="89" mass="9298">PPADYQHPGIAGLSKQRSQLHLRNTAATPSRATTPTPAVTPPLDPSLADPVAPEADAWNPNAAPVSNDTTDVSSPPVLAPSSLVDERWK</sequence>
<proteinExistence type="predicted"/>
<accession>A0ABR2Z8M7</accession>